<name>A0A1K2H7D2_9NEIS</name>
<reference evidence="2 3" key="1">
    <citation type="submission" date="2016-11" db="EMBL/GenBank/DDBJ databases">
        <authorList>
            <person name="Jaros S."/>
            <person name="Januszkiewicz K."/>
            <person name="Wedrychowicz H."/>
        </authorList>
    </citation>
    <scope>NUCLEOTIDE SEQUENCE [LARGE SCALE GENOMIC DNA]</scope>
    <source>
        <strain evidence="2 3">DSM 18899</strain>
    </source>
</reference>
<evidence type="ECO:0000313" key="2">
    <source>
        <dbReference type="EMBL" id="SFZ72319.1"/>
    </source>
</evidence>
<proteinExistence type="predicted"/>
<sequence length="71" mass="7485">MTELSSTPLENEPRGMNIKKRPGESPAIRSLQGALAYLAVLNWLKALVSATWVGRSITASGCSFCSAAAFG</sequence>
<gene>
    <name evidence="2" type="ORF">SAMN02745887_00593</name>
</gene>
<feature type="region of interest" description="Disordered" evidence="1">
    <location>
        <begin position="1"/>
        <end position="23"/>
    </location>
</feature>
<keyword evidence="3" id="KW-1185">Reference proteome</keyword>
<evidence type="ECO:0000313" key="3">
    <source>
        <dbReference type="Proteomes" id="UP000186513"/>
    </source>
</evidence>
<protein>
    <submittedName>
        <fullName evidence="2">Uncharacterized protein</fullName>
    </submittedName>
</protein>
<dbReference type="EMBL" id="FPKR01000002">
    <property type="protein sequence ID" value="SFZ72319.1"/>
    <property type="molecule type" value="Genomic_DNA"/>
</dbReference>
<accession>A0A1K2H7D2</accession>
<dbReference type="AlphaFoldDB" id="A0A1K2H7D2"/>
<evidence type="ECO:0000256" key="1">
    <source>
        <dbReference type="SAM" id="MobiDB-lite"/>
    </source>
</evidence>
<organism evidence="2 3">
    <name type="scientific">Chitinimonas taiwanensis DSM 18899</name>
    <dbReference type="NCBI Taxonomy" id="1121279"/>
    <lineage>
        <taxon>Bacteria</taxon>
        <taxon>Pseudomonadati</taxon>
        <taxon>Pseudomonadota</taxon>
        <taxon>Betaproteobacteria</taxon>
        <taxon>Neisseriales</taxon>
        <taxon>Chitinibacteraceae</taxon>
        <taxon>Chitinimonas</taxon>
    </lineage>
</organism>
<dbReference type="Proteomes" id="UP000186513">
    <property type="component" value="Unassembled WGS sequence"/>
</dbReference>